<protein>
    <submittedName>
        <fullName evidence="3">Chemotaxis protein CheC</fullName>
    </submittedName>
</protein>
<organism evidence="3 4">
    <name type="scientific">Malaciobacter halophilus</name>
    <dbReference type="NCBI Taxonomy" id="197482"/>
    <lineage>
        <taxon>Bacteria</taxon>
        <taxon>Pseudomonadati</taxon>
        <taxon>Campylobacterota</taxon>
        <taxon>Epsilonproteobacteria</taxon>
        <taxon>Campylobacterales</taxon>
        <taxon>Arcobacteraceae</taxon>
        <taxon>Malaciobacter</taxon>
    </lineage>
</organism>
<comment type="caution">
    <text evidence="3">The sequence shown here is derived from an EMBL/GenBank/DDBJ whole genome shotgun (WGS) entry which is preliminary data.</text>
</comment>
<feature type="domain" description="Chemotaxis phosphatase CheX-like" evidence="2">
    <location>
        <begin position="69"/>
        <end position="144"/>
    </location>
</feature>
<dbReference type="AlphaFoldDB" id="A0A2N1J6K5"/>
<dbReference type="Gene3D" id="3.40.1550.10">
    <property type="entry name" value="CheC-like"/>
    <property type="match status" value="1"/>
</dbReference>
<dbReference type="InterPro" id="IPR028051">
    <property type="entry name" value="CheX-like_dom"/>
</dbReference>
<reference evidence="3 4" key="1">
    <citation type="submission" date="2017-09" db="EMBL/GenBank/DDBJ databases">
        <title>Genomics of the genus Arcobacter.</title>
        <authorList>
            <person name="Perez-Cataluna A."/>
            <person name="Figueras M.J."/>
            <person name="Salas-Masso N."/>
        </authorList>
    </citation>
    <scope>NUCLEOTIDE SEQUENCE [LARGE SCALE GENOMIC DNA]</scope>
    <source>
        <strain evidence="3 4">DSM 18005</strain>
    </source>
</reference>
<dbReference type="EMBL" id="NXIF01000002">
    <property type="protein sequence ID" value="PKI82183.1"/>
    <property type="molecule type" value="Genomic_DNA"/>
</dbReference>
<sequence>MTNNIILNEDEKDCLQELMNIAYGSATAAITEILDAFATLSIPKIEVIKTTDLKKHLNKELNLESTHFVCMQQINGPIAGENLFVIDNNSARNIAIKFGLDNEEITNEELCDIILEITNILSSSTISKLAEDMEAKVSFSPPDVKILDNINKLDNQFIEKYQNVIIISTKLKFEDLDIDGQLMILTTDKSIDYIKTVINRLLEEI</sequence>
<keyword evidence="4" id="KW-1185">Reference proteome</keyword>
<dbReference type="Pfam" id="PF13690">
    <property type="entry name" value="CheX"/>
    <property type="match status" value="1"/>
</dbReference>
<evidence type="ECO:0000313" key="3">
    <source>
        <dbReference type="EMBL" id="PKI82183.1"/>
    </source>
</evidence>
<dbReference type="PANTHER" id="PTHR43484">
    <property type="match status" value="1"/>
</dbReference>
<evidence type="ECO:0000256" key="1">
    <source>
        <dbReference type="ARBA" id="ARBA00022500"/>
    </source>
</evidence>
<name>A0A2N1J6K5_9BACT</name>
<dbReference type="PANTHER" id="PTHR43484:SF1">
    <property type="entry name" value="FLAGELLAR MOTOR SWITCH PROTEIN FLIN"/>
    <property type="match status" value="1"/>
</dbReference>
<dbReference type="RefSeq" id="WP_101183136.1">
    <property type="nucleotide sequence ID" value="NZ_CP031218.1"/>
</dbReference>
<evidence type="ECO:0000259" key="2">
    <source>
        <dbReference type="Pfam" id="PF13690"/>
    </source>
</evidence>
<dbReference type="InterPro" id="IPR028976">
    <property type="entry name" value="CheC-like_sf"/>
</dbReference>
<proteinExistence type="predicted"/>
<dbReference type="InterPro" id="IPR051469">
    <property type="entry name" value="FliN/MopA/SpaO"/>
</dbReference>
<dbReference type="KEGG" id="ahs:AHALO_1599"/>
<dbReference type="OrthoDB" id="5338923at2"/>
<dbReference type="SUPFAM" id="SSF103039">
    <property type="entry name" value="CheC-like"/>
    <property type="match status" value="1"/>
</dbReference>
<dbReference type="CDD" id="cd17910">
    <property type="entry name" value="CheC_ClassII"/>
    <property type="match status" value="1"/>
</dbReference>
<dbReference type="Proteomes" id="UP000233248">
    <property type="component" value="Unassembled WGS sequence"/>
</dbReference>
<dbReference type="GO" id="GO:0006935">
    <property type="term" value="P:chemotaxis"/>
    <property type="evidence" value="ECO:0007669"/>
    <property type="project" value="UniProtKB-KW"/>
</dbReference>
<evidence type="ECO:0000313" key="4">
    <source>
        <dbReference type="Proteomes" id="UP000233248"/>
    </source>
</evidence>
<gene>
    <name evidence="3" type="ORF">CP960_00055</name>
</gene>
<accession>A0A2N1J6K5</accession>
<keyword evidence="1" id="KW-0145">Chemotaxis</keyword>